<name>A0ABD5NTE0_9EURY</name>
<accession>A0ABD5NTE0</accession>
<dbReference type="PANTHER" id="PTHR30250">
    <property type="entry name" value="PST FAMILY PREDICTED COLANIC ACID TRANSPORTER"/>
    <property type="match status" value="1"/>
</dbReference>
<feature type="transmembrane region" description="Helical" evidence="6">
    <location>
        <begin position="41"/>
        <end position="62"/>
    </location>
</feature>
<feature type="transmembrane region" description="Helical" evidence="6">
    <location>
        <begin position="396"/>
        <end position="414"/>
    </location>
</feature>
<keyword evidence="3 6" id="KW-0812">Transmembrane</keyword>
<proteinExistence type="predicted"/>
<sequence length="487" mass="51429">MTETDSLVSRFTFEFVGRIVATLSGGLLMVVLARLLGPTEYGLLFLAIAVFGVLGVFSKLGIAKSCARYITTYKAQDPGQLPHILRVSVLFNAATVTVVGIALLLGHRHLAVVLEEPALVPFLLLGLLFLPFQALATFTRLTLQGFEEIETAATVHALNRISRLVIAAALVIAGFGALGALVGYVVSFAVASLVGLWVVHRRAFRSVEPASAMESGLRRRIGEYTVPLTATNTANVLDKQIDTVLVGFFLSPIAVSYYVISKQIVEFLEAPVSALGFTLSPSFGAQKADGNVAEAARMYEEALTHSLLLYIPAAAGIVLVAEPTIELVFGAAYLDAVPVLQILSLYAILQAVTKITSNALDFLGRAKSRAIVKGATAAGNVVLNVALIPILGVAGAAIATVVTYSIYTAANVLIIHQEFDLRLGRLARRVGGIVGVTAGMVVVVLPANGYVDGWPSLVAIILLGLAVWAALSTITGLLDVRKIQTTL</sequence>
<feature type="transmembrane region" description="Helical" evidence="6">
    <location>
        <begin position="164"/>
        <end position="197"/>
    </location>
</feature>
<dbReference type="EMBL" id="JBHSAQ010000016">
    <property type="protein sequence ID" value="MFC3960243.1"/>
    <property type="molecule type" value="Genomic_DNA"/>
</dbReference>
<feature type="transmembrane region" description="Helical" evidence="6">
    <location>
        <begin position="243"/>
        <end position="260"/>
    </location>
</feature>
<dbReference type="Proteomes" id="UP001595846">
    <property type="component" value="Unassembled WGS sequence"/>
</dbReference>
<evidence type="ECO:0000313" key="7">
    <source>
        <dbReference type="EMBL" id="MFC3960243.1"/>
    </source>
</evidence>
<evidence type="ECO:0000256" key="3">
    <source>
        <dbReference type="ARBA" id="ARBA00022692"/>
    </source>
</evidence>
<gene>
    <name evidence="7" type="ORF">ACFOUR_17960</name>
</gene>
<feature type="transmembrane region" description="Helical" evidence="6">
    <location>
        <begin position="307"/>
        <end position="325"/>
    </location>
</feature>
<keyword evidence="2" id="KW-1003">Cell membrane</keyword>
<dbReference type="PANTHER" id="PTHR30250:SF11">
    <property type="entry name" value="O-ANTIGEN TRANSPORTER-RELATED"/>
    <property type="match status" value="1"/>
</dbReference>
<reference evidence="7 8" key="1">
    <citation type="journal article" date="2019" name="Int. J. Syst. Evol. Microbiol.">
        <title>The Global Catalogue of Microorganisms (GCM) 10K type strain sequencing project: providing services to taxonomists for standard genome sequencing and annotation.</title>
        <authorList>
            <consortium name="The Broad Institute Genomics Platform"/>
            <consortium name="The Broad Institute Genome Sequencing Center for Infectious Disease"/>
            <person name="Wu L."/>
            <person name="Ma J."/>
        </authorList>
    </citation>
    <scope>NUCLEOTIDE SEQUENCE [LARGE SCALE GENOMIC DNA]</scope>
    <source>
        <strain evidence="7 8">IBRC-M 10256</strain>
    </source>
</reference>
<comment type="subcellular location">
    <subcellularLocation>
        <location evidence="1">Cell membrane</location>
        <topology evidence="1">Multi-pass membrane protein</topology>
    </subcellularLocation>
</comment>
<keyword evidence="4 6" id="KW-1133">Transmembrane helix</keyword>
<protein>
    <submittedName>
        <fullName evidence="7">Flippase</fullName>
    </submittedName>
</protein>
<evidence type="ECO:0000313" key="8">
    <source>
        <dbReference type="Proteomes" id="UP001595846"/>
    </source>
</evidence>
<feature type="transmembrane region" description="Helical" evidence="6">
    <location>
        <begin position="83"/>
        <end position="106"/>
    </location>
</feature>
<feature type="transmembrane region" description="Helical" evidence="6">
    <location>
        <begin position="15"/>
        <end position="35"/>
    </location>
</feature>
<dbReference type="RefSeq" id="WP_256532521.1">
    <property type="nucleotide sequence ID" value="NZ_CP101824.1"/>
</dbReference>
<feature type="transmembrane region" description="Helical" evidence="6">
    <location>
        <begin position="118"/>
        <end position="143"/>
    </location>
</feature>
<feature type="transmembrane region" description="Helical" evidence="6">
    <location>
        <begin position="426"/>
        <end position="445"/>
    </location>
</feature>
<evidence type="ECO:0000256" key="6">
    <source>
        <dbReference type="SAM" id="Phobius"/>
    </source>
</evidence>
<keyword evidence="5 6" id="KW-0472">Membrane</keyword>
<dbReference type="InterPro" id="IPR050833">
    <property type="entry name" value="Poly_Biosynth_Transport"/>
</dbReference>
<keyword evidence="8" id="KW-1185">Reference proteome</keyword>
<evidence type="ECO:0000256" key="5">
    <source>
        <dbReference type="ARBA" id="ARBA00023136"/>
    </source>
</evidence>
<evidence type="ECO:0000256" key="4">
    <source>
        <dbReference type="ARBA" id="ARBA00022989"/>
    </source>
</evidence>
<dbReference type="GeneID" id="73901613"/>
<dbReference type="Pfam" id="PF13440">
    <property type="entry name" value="Polysacc_synt_3"/>
    <property type="match status" value="1"/>
</dbReference>
<dbReference type="GO" id="GO:0005886">
    <property type="term" value="C:plasma membrane"/>
    <property type="evidence" value="ECO:0007669"/>
    <property type="project" value="UniProtKB-SubCell"/>
</dbReference>
<evidence type="ECO:0000256" key="2">
    <source>
        <dbReference type="ARBA" id="ARBA00022475"/>
    </source>
</evidence>
<dbReference type="CDD" id="cd13128">
    <property type="entry name" value="MATE_Wzx_like"/>
    <property type="match status" value="1"/>
</dbReference>
<evidence type="ECO:0000256" key="1">
    <source>
        <dbReference type="ARBA" id="ARBA00004651"/>
    </source>
</evidence>
<organism evidence="7 8">
    <name type="scientific">Halovivax cerinus</name>
    <dbReference type="NCBI Taxonomy" id="1487865"/>
    <lineage>
        <taxon>Archaea</taxon>
        <taxon>Methanobacteriati</taxon>
        <taxon>Methanobacteriota</taxon>
        <taxon>Stenosarchaea group</taxon>
        <taxon>Halobacteria</taxon>
        <taxon>Halobacteriales</taxon>
        <taxon>Natrialbaceae</taxon>
        <taxon>Halovivax</taxon>
    </lineage>
</organism>
<feature type="transmembrane region" description="Helical" evidence="6">
    <location>
        <begin position="457"/>
        <end position="478"/>
    </location>
</feature>
<comment type="caution">
    <text evidence="7">The sequence shown here is derived from an EMBL/GenBank/DDBJ whole genome shotgun (WGS) entry which is preliminary data.</text>
</comment>
<dbReference type="AlphaFoldDB" id="A0ABD5NTE0"/>